<dbReference type="FunFam" id="3.40.50.720:FF:000080">
    <property type="entry name" value="Thiazole biosynthesis adenylyltransferase ThiF"/>
    <property type="match status" value="1"/>
</dbReference>
<dbReference type="Proteomes" id="UP001523230">
    <property type="component" value="Unassembled WGS sequence"/>
</dbReference>
<sequence length="247" mass="26180">MLTDRELERYRRQVALFGEEAQERLASARVVIVGAGGLGCPVALYLAAAGIGEVRLVDGDVVDRTNLNRQVLHGDDDVGRAKVESAAGKLRAQNPDITVVATRATLDEANAAALAAGADLIVDATDNFPVRYILNRVALGARVPLVHGAVRGFDGQATTIIPGKTACLECIFPVAPPREDVIPVVGTTPGIIGLVQANETIKYITGTGDLLTNRLLVWDGWAATMATLPVDRQEDCSACGIDRCSRR</sequence>
<dbReference type="EMBL" id="QFDM01000002">
    <property type="protein sequence ID" value="MCM2465801.1"/>
    <property type="molecule type" value="Genomic_DNA"/>
</dbReference>
<keyword evidence="3" id="KW-0548">Nucleotidyltransferase</keyword>
<dbReference type="PANTHER" id="PTHR10953">
    <property type="entry name" value="UBIQUITIN-ACTIVATING ENZYME E1"/>
    <property type="match status" value="1"/>
</dbReference>
<dbReference type="Pfam" id="PF00899">
    <property type="entry name" value="ThiF"/>
    <property type="match status" value="1"/>
</dbReference>
<gene>
    <name evidence="3" type="ORF">DIC75_05645</name>
</gene>
<dbReference type="RefSeq" id="WP_250987064.1">
    <property type="nucleotide sequence ID" value="NZ_QFDM01000002.1"/>
</dbReference>
<protein>
    <submittedName>
        <fullName evidence="3">Adenylyltransferase</fullName>
    </submittedName>
</protein>
<evidence type="ECO:0000313" key="4">
    <source>
        <dbReference type="Proteomes" id="UP001523230"/>
    </source>
</evidence>
<keyword evidence="3" id="KW-0808">Transferase</keyword>
<evidence type="ECO:0000259" key="2">
    <source>
        <dbReference type="Pfam" id="PF00899"/>
    </source>
</evidence>
<evidence type="ECO:0000256" key="1">
    <source>
        <dbReference type="ARBA" id="ARBA00009919"/>
    </source>
</evidence>
<dbReference type="SUPFAM" id="SSF69572">
    <property type="entry name" value="Activating enzymes of the ubiquitin-like proteins"/>
    <property type="match status" value="1"/>
</dbReference>
<dbReference type="PANTHER" id="PTHR10953:SF102">
    <property type="entry name" value="ADENYLYLTRANSFERASE AND SULFURTRANSFERASE MOCS3"/>
    <property type="match status" value="1"/>
</dbReference>
<organism evidence="3 4">
    <name type="scientific">Methanoculleus oceani</name>
    <dbReference type="NCBI Taxonomy" id="2184756"/>
    <lineage>
        <taxon>Archaea</taxon>
        <taxon>Methanobacteriati</taxon>
        <taxon>Methanobacteriota</taxon>
        <taxon>Stenosarchaea group</taxon>
        <taxon>Methanomicrobia</taxon>
        <taxon>Methanomicrobiales</taxon>
        <taxon>Methanomicrobiaceae</taxon>
        <taxon>Methanoculleus</taxon>
    </lineage>
</organism>
<dbReference type="CDD" id="cd00757">
    <property type="entry name" value="ThiF_MoeB_HesA_family"/>
    <property type="match status" value="1"/>
</dbReference>
<accession>A0ABD4TFE7</accession>
<proteinExistence type="inferred from homology"/>
<comment type="caution">
    <text evidence="3">The sequence shown here is derived from an EMBL/GenBank/DDBJ whole genome shotgun (WGS) entry which is preliminary data.</text>
</comment>
<keyword evidence="4" id="KW-1185">Reference proteome</keyword>
<dbReference type="GO" id="GO:0016779">
    <property type="term" value="F:nucleotidyltransferase activity"/>
    <property type="evidence" value="ECO:0007669"/>
    <property type="project" value="UniProtKB-KW"/>
</dbReference>
<dbReference type="InterPro" id="IPR045886">
    <property type="entry name" value="ThiF/MoeB/HesA"/>
</dbReference>
<comment type="similarity">
    <text evidence="1">Belongs to the HesA/MoeB/ThiF family.</text>
</comment>
<feature type="domain" description="THIF-type NAD/FAD binding fold" evidence="2">
    <location>
        <begin position="10"/>
        <end position="237"/>
    </location>
</feature>
<dbReference type="InterPro" id="IPR000594">
    <property type="entry name" value="ThiF_NAD_FAD-bd"/>
</dbReference>
<evidence type="ECO:0000313" key="3">
    <source>
        <dbReference type="EMBL" id="MCM2465801.1"/>
    </source>
</evidence>
<name>A0ABD4TFE7_9EURY</name>
<dbReference type="InterPro" id="IPR035985">
    <property type="entry name" value="Ubiquitin-activating_enz"/>
</dbReference>
<reference evidence="3 4" key="1">
    <citation type="submission" date="2018-05" db="EMBL/GenBank/DDBJ databases">
        <title>Isolation and characterization of genus Methanoculleus species and their viruses from deep sea marine sediment offshore southwestern Taiwan.</title>
        <authorList>
            <person name="Wei W.-H."/>
            <person name="Chen W.-C."/>
            <person name="Lai M.-C."/>
            <person name="Chen S.-C."/>
        </authorList>
    </citation>
    <scope>NUCLEOTIDE SEQUENCE [LARGE SCALE GENOMIC DNA]</scope>
    <source>
        <strain evidence="3 4">CWC-02</strain>
    </source>
</reference>
<dbReference type="AlphaFoldDB" id="A0ABD4TFE7"/>
<dbReference type="Gene3D" id="3.40.50.720">
    <property type="entry name" value="NAD(P)-binding Rossmann-like Domain"/>
    <property type="match status" value="1"/>
</dbReference>